<dbReference type="SMART" id="SM00354">
    <property type="entry name" value="HTH_LACI"/>
    <property type="match status" value="1"/>
</dbReference>
<evidence type="ECO:0000256" key="3">
    <source>
        <dbReference type="ARBA" id="ARBA00023163"/>
    </source>
</evidence>
<dbReference type="Gene3D" id="3.40.50.2300">
    <property type="match status" value="2"/>
</dbReference>
<evidence type="ECO:0000256" key="2">
    <source>
        <dbReference type="ARBA" id="ARBA00023125"/>
    </source>
</evidence>
<dbReference type="PROSITE" id="PS50932">
    <property type="entry name" value="HTH_LACI_2"/>
    <property type="match status" value="1"/>
</dbReference>
<dbReference type="EMBL" id="JALHLF010000089">
    <property type="protein sequence ID" value="MCJ2184288.1"/>
    <property type="molecule type" value="Genomic_DNA"/>
</dbReference>
<evidence type="ECO:0000313" key="6">
    <source>
        <dbReference type="Proteomes" id="UP001162881"/>
    </source>
</evidence>
<dbReference type="PANTHER" id="PTHR30146">
    <property type="entry name" value="LACI-RELATED TRANSCRIPTIONAL REPRESSOR"/>
    <property type="match status" value="1"/>
</dbReference>
<keyword evidence="1" id="KW-0805">Transcription regulation</keyword>
<organism evidence="5 6">
    <name type="scientific">Novosphingobium organovorum</name>
    <dbReference type="NCBI Taxonomy" id="2930092"/>
    <lineage>
        <taxon>Bacteria</taxon>
        <taxon>Pseudomonadati</taxon>
        <taxon>Pseudomonadota</taxon>
        <taxon>Alphaproteobacteria</taxon>
        <taxon>Sphingomonadales</taxon>
        <taxon>Sphingomonadaceae</taxon>
        <taxon>Novosphingobium</taxon>
    </lineage>
</organism>
<dbReference type="Proteomes" id="UP001162881">
    <property type="component" value="Unassembled WGS sequence"/>
</dbReference>
<dbReference type="RefSeq" id="WP_244022974.1">
    <property type="nucleotide sequence ID" value="NZ_JALHLF010000089.1"/>
</dbReference>
<reference evidence="5" key="1">
    <citation type="submission" date="2022-03" db="EMBL/GenBank/DDBJ databases">
        <title>Identification of a novel bacterium isolated from mangrove sediments.</title>
        <authorList>
            <person name="Pan X."/>
        </authorList>
    </citation>
    <scope>NUCLEOTIDE SEQUENCE</scope>
    <source>
        <strain evidence="5">B1949</strain>
    </source>
</reference>
<feature type="domain" description="HTH lacI-type" evidence="4">
    <location>
        <begin position="17"/>
        <end position="71"/>
    </location>
</feature>
<dbReference type="InterPro" id="IPR028082">
    <property type="entry name" value="Peripla_BP_I"/>
</dbReference>
<evidence type="ECO:0000313" key="5">
    <source>
        <dbReference type="EMBL" id="MCJ2184288.1"/>
    </source>
</evidence>
<evidence type="ECO:0000259" key="4">
    <source>
        <dbReference type="PROSITE" id="PS50932"/>
    </source>
</evidence>
<dbReference type="SUPFAM" id="SSF53822">
    <property type="entry name" value="Periplasmic binding protein-like I"/>
    <property type="match status" value="1"/>
</dbReference>
<comment type="caution">
    <text evidence="5">The sequence shown here is derived from an EMBL/GenBank/DDBJ whole genome shotgun (WGS) entry which is preliminary data.</text>
</comment>
<dbReference type="InterPro" id="IPR010982">
    <property type="entry name" value="Lambda_DNA-bd_dom_sf"/>
</dbReference>
<dbReference type="SUPFAM" id="SSF47413">
    <property type="entry name" value="lambda repressor-like DNA-binding domains"/>
    <property type="match status" value="1"/>
</dbReference>
<sequence>MTTAPTGRTRKRATKGATMAAVARLAGVSPMTVSNVINNKVSVQPATREAVLKAIAALDYRPNAAARALASASTLRIGLVHRDEESALLSAMLVGALKATSRLGVQLIIQTYDPATAFDDILRFAATDLDGLLLPPPLCERFSGSGLSARLAIPIVALAPGKALPDMACVRIDDEAASFALTSRLIAHGHRAIAFVLLPDTHVGIARLEGYRRALRTHGLTEDPALVWHARPLFSEGLVLAEAKLVPGVPVSAIMAGNDDMAAAFVNVALRRGMRVPEDISITGFDDSPIAIKIWPTLTTVRQPLAEIAEQATDMLIAMLRNPGADRTVPRFVDFTLIERSSVCDRPAA</sequence>
<dbReference type="InterPro" id="IPR000843">
    <property type="entry name" value="HTH_LacI"/>
</dbReference>
<dbReference type="InterPro" id="IPR046335">
    <property type="entry name" value="LacI/GalR-like_sensor"/>
</dbReference>
<keyword evidence="6" id="KW-1185">Reference proteome</keyword>
<accession>A0ABT0BGV9</accession>
<keyword evidence="2" id="KW-0238">DNA-binding</keyword>
<proteinExistence type="predicted"/>
<evidence type="ECO:0000256" key="1">
    <source>
        <dbReference type="ARBA" id="ARBA00023015"/>
    </source>
</evidence>
<dbReference type="CDD" id="cd01392">
    <property type="entry name" value="HTH_LacI"/>
    <property type="match status" value="1"/>
</dbReference>
<keyword evidence="3" id="KW-0804">Transcription</keyword>
<dbReference type="PANTHER" id="PTHR30146:SF153">
    <property type="entry name" value="LACTOSE OPERON REPRESSOR"/>
    <property type="match status" value="1"/>
</dbReference>
<dbReference type="Pfam" id="PF13377">
    <property type="entry name" value="Peripla_BP_3"/>
    <property type="match status" value="1"/>
</dbReference>
<dbReference type="Pfam" id="PF00356">
    <property type="entry name" value="LacI"/>
    <property type="match status" value="1"/>
</dbReference>
<dbReference type="Gene3D" id="1.10.260.40">
    <property type="entry name" value="lambda repressor-like DNA-binding domains"/>
    <property type="match status" value="1"/>
</dbReference>
<protein>
    <submittedName>
        <fullName evidence="5">LacI family transcriptional regulator</fullName>
    </submittedName>
</protein>
<name>A0ABT0BGV9_9SPHN</name>
<gene>
    <name evidence="5" type="ORF">MTR62_16550</name>
</gene>